<evidence type="ECO:0000313" key="1">
    <source>
        <dbReference type="EMBL" id="VFU59837.1"/>
    </source>
</evidence>
<protein>
    <submittedName>
        <fullName evidence="1">Uncharacterized protein</fullName>
    </submittedName>
</protein>
<dbReference type="EMBL" id="CAADRP010002040">
    <property type="protein sequence ID" value="VFU59837.1"/>
    <property type="molecule type" value="Genomic_DNA"/>
</dbReference>
<reference evidence="1" key="1">
    <citation type="submission" date="2019-03" db="EMBL/GenBank/DDBJ databases">
        <authorList>
            <person name="Mank J."/>
            <person name="Almeida P."/>
        </authorList>
    </citation>
    <scope>NUCLEOTIDE SEQUENCE</scope>
    <source>
        <strain evidence="1">78183</strain>
    </source>
</reference>
<sequence>MAFQNPLQLFCQIKLWIQGMKNFLIGHKLWRIVTGDIIKPTKEKDETDTKFADRLEEWESKNHQIITWFCNTSVPAIHIQLQIMTLQKKSGISWLIDIKPLDLPIIISYGLHFIVSNKDLVNLSMIFLLKSNQFGINYLRPKSVKITCISSKY</sequence>
<organism evidence="1">
    <name type="scientific">Salix viminalis</name>
    <name type="common">Common osier</name>
    <name type="synonym">Basket willow</name>
    <dbReference type="NCBI Taxonomy" id="40686"/>
    <lineage>
        <taxon>Eukaryota</taxon>
        <taxon>Viridiplantae</taxon>
        <taxon>Streptophyta</taxon>
        <taxon>Embryophyta</taxon>
        <taxon>Tracheophyta</taxon>
        <taxon>Spermatophyta</taxon>
        <taxon>Magnoliopsida</taxon>
        <taxon>eudicotyledons</taxon>
        <taxon>Gunneridae</taxon>
        <taxon>Pentapetalae</taxon>
        <taxon>rosids</taxon>
        <taxon>fabids</taxon>
        <taxon>Malpighiales</taxon>
        <taxon>Salicaceae</taxon>
        <taxon>Saliceae</taxon>
        <taxon>Salix</taxon>
    </lineage>
</organism>
<name>A0A6N2MZ92_SALVM</name>
<gene>
    <name evidence="1" type="ORF">SVIM_LOCUS441431</name>
</gene>
<proteinExistence type="predicted"/>
<accession>A0A6N2MZ92</accession>
<dbReference type="AlphaFoldDB" id="A0A6N2MZ92"/>